<evidence type="ECO:0000256" key="1">
    <source>
        <dbReference type="ARBA" id="ARBA00005627"/>
    </source>
</evidence>
<dbReference type="GO" id="GO:0015631">
    <property type="term" value="F:tubulin binding"/>
    <property type="evidence" value="ECO:0007669"/>
    <property type="project" value="TreeGrafter"/>
</dbReference>
<dbReference type="GO" id="GO:0005813">
    <property type="term" value="C:centrosome"/>
    <property type="evidence" value="ECO:0007669"/>
    <property type="project" value="TreeGrafter"/>
</dbReference>
<feature type="domain" description="Centromere protein J C-terminal" evidence="3">
    <location>
        <begin position="797"/>
        <end position="827"/>
    </location>
</feature>
<gene>
    <name evidence="4" type="ORF">NQ318_017504</name>
</gene>
<dbReference type="InterPro" id="IPR009852">
    <property type="entry name" value="CENPJ_C_dom"/>
</dbReference>
<comment type="caution">
    <text evidence="4">The sequence shown here is derived from an EMBL/GenBank/DDBJ whole genome shotgun (WGS) entry which is preliminary data.</text>
</comment>
<dbReference type="PANTHER" id="PTHR10331">
    <property type="entry name" value="T COMPLEX PROTEIN 10"/>
    <property type="match status" value="1"/>
</dbReference>
<evidence type="ECO:0000313" key="5">
    <source>
        <dbReference type="Proteomes" id="UP001162162"/>
    </source>
</evidence>
<proteinExistence type="inferred from homology"/>
<organism evidence="4 5">
    <name type="scientific">Aromia moschata</name>
    <dbReference type="NCBI Taxonomy" id="1265417"/>
    <lineage>
        <taxon>Eukaryota</taxon>
        <taxon>Metazoa</taxon>
        <taxon>Ecdysozoa</taxon>
        <taxon>Arthropoda</taxon>
        <taxon>Hexapoda</taxon>
        <taxon>Insecta</taxon>
        <taxon>Pterygota</taxon>
        <taxon>Neoptera</taxon>
        <taxon>Endopterygota</taxon>
        <taxon>Coleoptera</taxon>
        <taxon>Polyphaga</taxon>
        <taxon>Cucujiformia</taxon>
        <taxon>Chrysomeloidea</taxon>
        <taxon>Cerambycidae</taxon>
        <taxon>Cerambycinae</taxon>
        <taxon>Callichromatini</taxon>
        <taxon>Aromia</taxon>
    </lineage>
</organism>
<accession>A0AAV8XPU1</accession>
<dbReference type="PANTHER" id="PTHR10331:SF6">
    <property type="entry name" value="SPINDLE ASSEMBLY ABNORMAL 4"/>
    <property type="match status" value="1"/>
</dbReference>
<dbReference type="Pfam" id="PF07202">
    <property type="entry name" value="Tcp10_C"/>
    <property type="match status" value="2"/>
</dbReference>
<dbReference type="Gene3D" id="2.60.450.20">
    <property type="match status" value="1"/>
</dbReference>
<dbReference type="EMBL" id="JAPWTK010000402">
    <property type="protein sequence ID" value="KAJ8940913.1"/>
    <property type="molecule type" value="Genomic_DNA"/>
</dbReference>
<comment type="similarity">
    <text evidence="1">Belongs to the TCP10 family.</text>
</comment>
<name>A0AAV8XPU1_9CUCU</name>
<feature type="domain" description="Centromere protein J C-terminal" evidence="3">
    <location>
        <begin position="741"/>
        <end position="772"/>
    </location>
</feature>
<protein>
    <recommendedName>
        <fullName evidence="3">Centromere protein J C-terminal domain-containing protein</fullName>
    </recommendedName>
</protein>
<evidence type="ECO:0000256" key="2">
    <source>
        <dbReference type="SAM" id="MobiDB-lite"/>
    </source>
</evidence>
<feature type="region of interest" description="Disordered" evidence="2">
    <location>
        <begin position="555"/>
        <end position="590"/>
    </location>
</feature>
<feature type="region of interest" description="Disordered" evidence="2">
    <location>
        <begin position="514"/>
        <end position="533"/>
    </location>
</feature>
<feature type="region of interest" description="Disordered" evidence="2">
    <location>
        <begin position="640"/>
        <end position="659"/>
    </location>
</feature>
<dbReference type="Proteomes" id="UP001162162">
    <property type="component" value="Unassembled WGS sequence"/>
</dbReference>
<reference evidence="4" key="1">
    <citation type="journal article" date="2023" name="Insect Mol. Biol.">
        <title>Genome sequencing provides insights into the evolution of gene families encoding plant cell wall-degrading enzymes in longhorned beetles.</title>
        <authorList>
            <person name="Shin N.R."/>
            <person name="Okamura Y."/>
            <person name="Kirsch R."/>
            <person name="Pauchet Y."/>
        </authorList>
    </citation>
    <scope>NUCLEOTIDE SEQUENCE</scope>
    <source>
        <strain evidence="4">AMC_N1</strain>
    </source>
</reference>
<feature type="compositionally biased region" description="Polar residues" evidence="2">
    <location>
        <begin position="352"/>
        <end position="372"/>
    </location>
</feature>
<dbReference type="InterPro" id="IPR047002">
    <property type="entry name" value="Tcp10_C_sf"/>
</dbReference>
<dbReference type="GO" id="GO:0060271">
    <property type="term" value="P:cilium assembly"/>
    <property type="evidence" value="ECO:0007669"/>
    <property type="project" value="TreeGrafter"/>
</dbReference>
<dbReference type="GO" id="GO:0061511">
    <property type="term" value="P:centriole elongation"/>
    <property type="evidence" value="ECO:0007669"/>
    <property type="project" value="TreeGrafter"/>
</dbReference>
<dbReference type="AlphaFoldDB" id="A0AAV8XPU1"/>
<sequence length="842" mass="97154">MSLFPTSMMVRLQELKMWQGNYDSMLRNQSKDGSAANPSDYETIEGLSALDSTLSSPTLSPERRRTVDWDKKMISPPKPFEQLLEEKLAEDNPLPVIAKPKKPFLRKGSGLSSAPVKRKSCLKTTNATTEPDVDLTPLKMPEFEMKSKASWHRVLEQSKENYITHADHTDVKELDLKTPKNHFNSHIIGKINDFALKHFFPHGSKKNVNKHINSKKIVHENNTENELRIFEALEERVENSSFDSTNSSIIRLLSSTPNKIMKPLPNSPISEETKFVSENAYDPKMSDDRTVKLHQKLHEVNKKSDMLHDFLKNLKKNGRKRFEKKAQGVFRLSEKTPNRTPDTSFEDHDKWSSNTGSDTRSPSPPSCYTDSETTYKGDYSNRIDAAVNTTFKDEDETILNQKCANCEELERKLEELQKALPDVKAEKARVMDFAKELERKRDKTAMEMQKLRRDYENELSELRREIESEKKKYAKEKAVFDMKRKNGATQARLRNQVKQLEKDNSELKTEIEKLQRENSKLSASQKLQRRPSEVKMLHEINKNLSRLTEEAFKKQLTKSDNDLSEDDTKEETKKGKASREKENEGEKKYRQRFNVKKRQSCLKNKILDDVDVKNSINETCGSDITNFANLSLEKQYENAFGQFPSPRPTNNSLNDSKKEKTETIFEDGSKEIRYSNGNTKTISPDHNLIIVKYYNGDIKESDLIHNTLKYYYAENSTWHTQFSDGTELLEYANGQTEKKYKDGKSEITYPDGSFITRMPDGTEEVLYRDGSKLIKNLAGDRILLLPNGQKEIHTKEHKRREYPDGTVKILYPDGTQETRYASGRVRVKDSNGILIMDSQKSE</sequence>
<feature type="compositionally biased region" description="Basic and acidic residues" evidence="2">
    <location>
        <begin position="570"/>
        <end position="588"/>
    </location>
</feature>
<dbReference type="InterPro" id="IPR026581">
    <property type="entry name" value="TCP10L/CENPJ"/>
</dbReference>
<feature type="region of interest" description="Disordered" evidence="2">
    <location>
        <begin position="325"/>
        <end position="375"/>
    </location>
</feature>
<keyword evidence="5" id="KW-1185">Reference proteome</keyword>
<evidence type="ECO:0000259" key="3">
    <source>
        <dbReference type="Pfam" id="PF07202"/>
    </source>
</evidence>
<evidence type="ECO:0000313" key="4">
    <source>
        <dbReference type="EMBL" id="KAJ8940913.1"/>
    </source>
</evidence>
<dbReference type="GO" id="GO:0005814">
    <property type="term" value="C:centriole"/>
    <property type="evidence" value="ECO:0007669"/>
    <property type="project" value="TreeGrafter"/>
</dbReference>